<keyword evidence="6" id="KW-1185">Reference proteome</keyword>
<reference evidence="5 6" key="1">
    <citation type="submission" date="2016-02" db="EMBL/GenBank/DDBJ databases">
        <title>Genome analysis of coral dinoflagellate symbionts highlights evolutionary adaptations to a symbiotic lifestyle.</title>
        <authorList>
            <person name="Aranda M."/>
            <person name="Li Y."/>
            <person name="Liew Y.J."/>
            <person name="Baumgarten S."/>
            <person name="Simakov O."/>
            <person name="Wilson M."/>
            <person name="Piel J."/>
            <person name="Ashoor H."/>
            <person name="Bougouffa S."/>
            <person name="Bajic V.B."/>
            <person name="Ryu T."/>
            <person name="Ravasi T."/>
            <person name="Bayer T."/>
            <person name="Micklem G."/>
            <person name="Kim H."/>
            <person name="Bhak J."/>
            <person name="Lajeunesse T.C."/>
            <person name="Voolstra C.R."/>
        </authorList>
    </citation>
    <scope>NUCLEOTIDE SEQUENCE [LARGE SCALE GENOMIC DNA]</scope>
    <source>
        <strain evidence="5 6">CCMP2467</strain>
    </source>
</reference>
<comment type="function">
    <text evidence="1">Catalyzes the last step of tRNA splicing, the transfer of the splice junction 2'-phosphate from ligated tRNA to NAD to produce ADP-ribose 1''-2'' cyclic phosphate.</text>
</comment>
<evidence type="ECO:0000313" key="5">
    <source>
        <dbReference type="EMBL" id="OLP78050.1"/>
    </source>
</evidence>
<feature type="region of interest" description="Disordered" evidence="4">
    <location>
        <begin position="350"/>
        <end position="536"/>
    </location>
</feature>
<proteinExistence type="predicted"/>
<dbReference type="Proteomes" id="UP000186817">
    <property type="component" value="Unassembled WGS sequence"/>
</dbReference>
<evidence type="ECO:0000256" key="2">
    <source>
        <dbReference type="ARBA" id="ARBA00012007"/>
    </source>
</evidence>
<evidence type="ECO:0000256" key="4">
    <source>
        <dbReference type="SAM" id="MobiDB-lite"/>
    </source>
</evidence>
<dbReference type="GO" id="GO:0000215">
    <property type="term" value="F:tRNA 2'-phosphotransferase activity"/>
    <property type="evidence" value="ECO:0007669"/>
    <property type="project" value="UniProtKB-EC"/>
</dbReference>
<dbReference type="InterPro" id="IPR042080">
    <property type="entry name" value="RNA_2'-PTrans_N"/>
</dbReference>
<gene>
    <name evidence="5" type="ORF">AK812_SmicGene41810</name>
</gene>
<dbReference type="EMBL" id="LSRX01001669">
    <property type="protein sequence ID" value="OLP78050.1"/>
    <property type="molecule type" value="Genomic_DNA"/>
</dbReference>
<sequence length="536" mass="59350">MTCTWKNQHVRGQLFALSKALTRLLRHNAAAEGLPLRPDGLFCLDDVVRTREMRQQRATSAELLQAICVEPSKRAKGAPRRGSNWTKRRHLREAEAKRAATGADSGFELLERERDRMAAEVPRSCASSSDMFGKAESRLRSLLRSDLRQGPDLGPGTARTGFHERWRGERTDLFSSLSGADDEAAASGQQLDVLREGFAERGEAWLRAELEKHNVRELHGVAAAASIVTGISPSPAGGDKWNRPPFWHEIAELVEPGARIVDRRKNAFADDEGEDLAHPADVMALAQGGKQLLHWNIGEEPVIKSMRRWPLQCRGVPRAMGGQQLPALVTQRVRHKLTLTLGETLSQPKVSKATVDEELTPPVPNYYAAEPGSIYDGASGTDNYDTYKRRGDVTPKQADEEGDQQTAKPRGTANPCRTDDGRAPRVTLERSDARDHRGKKEQEVEDSPPDWAGSSDDDERATHQNLSRDRNWPWRAAGRPWDHGNSSGVLAQRPNEPSGEPRRRQRDSIEDRGDGGAYGAAEKNGEDYLAQATDSE</sequence>
<dbReference type="OrthoDB" id="419694at2759"/>
<evidence type="ECO:0000256" key="3">
    <source>
        <dbReference type="ARBA" id="ARBA00047949"/>
    </source>
</evidence>
<evidence type="ECO:0000256" key="1">
    <source>
        <dbReference type="ARBA" id="ARBA00003343"/>
    </source>
</evidence>
<dbReference type="Gene3D" id="1.10.10.970">
    <property type="entry name" value="RNA 2'-phosphotransferase, Tpt1/KptA family, N-terminal domain"/>
    <property type="match status" value="1"/>
</dbReference>
<protein>
    <recommendedName>
        <fullName evidence="2">2'-phosphotransferase</fullName>
        <ecNumber evidence="2">2.7.1.160</ecNumber>
    </recommendedName>
</protein>
<dbReference type="Pfam" id="PF01885">
    <property type="entry name" value="PTS_2-RNA"/>
    <property type="match status" value="1"/>
</dbReference>
<dbReference type="EC" id="2.7.1.160" evidence="2"/>
<dbReference type="SUPFAM" id="SSF56399">
    <property type="entry name" value="ADP-ribosylation"/>
    <property type="match status" value="1"/>
</dbReference>
<feature type="compositionally biased region" description="Basic and acidic residues" evidence="4">
    <location>
        <begin position="460"/>
        <end position="472"/>
    </location>
</feature>
<feature type="region of interest" description="Disordered" evidence="4">
    <location>
        <begin position="75"/>
        <end position="98"/>
    </location>
</feature>
<dbReference type="AlphaFoldDB" id="A0A1Q9C555"/>
<organism evidence="5 6">
    <name type="scientific">Symbiodinium microadriaticum</name>
    <name type="common">Dinoflagellate</name>
    <name type="synonym">Zooxanthella microadriatica</name>
    <dbReference type="NCBI Taxonomy" id="2951"/>
    <lineage>
        <taxon>Eukaryota</taxon>
        <taxon>Sar</taxon>
        <taxon>Alveolata</taxon>
        <taxon>Dinophyceae</taxon>
        <taxon>Suessiales</taxon>
        <taxon>Symbiodiniaceae</taxon>
        <taxon>Symbiodinium</taxon>
    </lineage>
</organism>
<evidence type="ECO:0000313" key="6">
    <source>
        <dbReference type="Proteomes" id="UP000186817"/>
    </source>
</evidence>
<dbReference type="InterPro" id="IPR002745">
    <property type="entry name" value="Ptrans_KptA/Tpt1"/>
</dbReference>
<comment type="catalytic activity">
    <reaction evidence="3">
        <text>2'-phospho-[ligated tRNA] + NAD(+) = mature tRNA + ADP-alpha-D-ribose 1'',2''-cyclic phosphate + nicotinamide</text>
        <dbReference type="Rhea" id="RHEA:23324"/>
        <dbReference type="Rhea" id="RHEA-COMP:11106"/>
        <dbReference type="Rhea" id="RHEA-COMP:11107"/>
        <dbReference type="ChEBI" id="CHEBI:17154"/>
        <dbReference type="ChEBI" id="CHEBI:57540"/>
        <dbReference type="ChEBI" id="CHEBI:76596"/>
        <dbReference type="ChEBI" id="CHEBI:82883"/>
        <dbReference type="ChEBI" id="CHEBI:85027"/>
        <dbReference type="EC" id="2.7.1.160"/>
    </reaction>
</comment>
<feature type="compositionally biased region" description="Basic and acidic residues" evidence="4">
    <location>
        <begin position="417"/>
        <end position="442"/>
    </location>
</feature>
<name>A0A1Q9C555_SYMMI</name>
<feature type="compositionally biased region" description="Basic and acidic residues" evidence="4">
    <location>
        <begin position="385"/>
        <end position="399"/>
    </location>
</feature>
<comment type="caution">
    <text evidence="5">The sequence shown here is derived from an EMBL/GenBank/DDBJ whole genome shotgun (WGS) entry which is preliminary data.</text>
</comment>
<feature type="compositionally biased region" description="Basic and acidic residues" evidence="4">
    <location>
        <begin position="499"/>
        <end position="514"/>
    </location>
</feature>
<accession>A0A1Q9C555</accession>